<evidence type="ECO:0008006" key="4">
    <source>
        <dbReference type="Google" id="ProtNLM"/>
    </source>
</evidence>
<accession>A0ABD0KNZ6</accession>
<sequence length="131" mass="15189">MRGLRLSIRYLLVACACHPLHSHLLLYLARAFTLKDFPYRQGHFENKVIVFYKSDIFHVVIVVYKSDILHVVIVFYKTSHGEYQMTFTSRHRIEADTCVSCLSKPLDEVTSAAFQFTDGSRQPLFPIIRPP</sequence>
<gene>
    <name evidence="2" type="ORF">BaRGS_00020099</name>
</gene>
<feature type="signal peptide" evidence="1">
    <location>
        <begin position="1"/>
        <end position="22"/>
    </location>
</feature>
<name>A0ABD0KNZ6_9CAEN</name>
<keyword evidence="3" id="KW-1185">Reference proteome</keyword>
<dbReference type="AlphaFoldDB" id="A0ABD0KNZ6"/>
<reference evidence="2 3" key="1">
    <citation type="journal article" date="2023" name="Sci. Data">
        <title>Genome assembly of the Korean intertidal mud-creeper Batillaria attramentaria.</title>
        <authorList>
            <person name="Patra A.K."/>
            <person name="Ho P.T."/>
            <person name="Jun S."/>
            <person name="Lee S.J."/>
            <person name="Kim Y."/>
            <person name="Won Y.J."/>
        </authorList>
    </citation>
    <scope>NUCLEOTIDE SEQUENCE [LARGE SCALE GENOMIC DNA]</scope>
    <source>
        <strain evidence="2">Wonlab-2016</strain>
    </source>
</reference>
<evidence type="ECO:0000313" key="2">
    <source>
        <dbReference type="EMBL" id="KAK7488646.1"/>
    </source>
</evidence>
<keyword evidence="1" id="KW-0732">Signal</keyword>
<evidence type="ECO:0000313" key="3">
    <source>
        <dbReference type="Proteomes" id="UP001519460"/>
    </source>
</evidence>
<comment type="caution">
    <text evidence="2">The sequence shown here is derived from an EMBL/GenBank/DDBJ whole genome shotgun (WGS) entry which is preliminary data.</text>
</comment>
<dbReference type="EMBL" id="JACVVK020000148">
    <property type="protein sequence ID" value="KAK7488646.1"/>
    <property type="molecule type" value="Genomic_DNA"/>
</dbReference>
<protein>
    <recommendedName>
        <fullName evidence="4">Secreted protein</fullName>
    </recommendedName>
</protein>
<dbReference type="Proteomes" id="UP001519460">
    <property type="component" value="Unassembled WGS sequence"/>
</dbReference>
<evidence type="ECO:0000256" key="1">
    <source>
        <dbReference type="SAM" id="SignalP"/>
    </source>
</evidence>
<proteinExistence type="predicted"/>
<feature type="chain" id="PRO_5044789722" description="Secreted protein" evidence="1">
    <location>
        <begin position="23"/>
        <end position="131"/>
    </location>
</feature>
<organism evidence="2 3">
    <name type="scientific">Batillaria attramentaria</name>
    <dbReference type="NCBI Taxonomy" id="370345"/>
    <lineage>
        <taxon>Eukaryota</taxon>
        <taxon>Metazoa</taxon>
        <taxon>Spiralia</taxon>
        <taxon>Lophotrochozoa</taxon>
        <taxon>Mollusca</taxon>
        <taxon>Gastropoda</taxon>
        <taxon>Caenogastropoda</taxon>
        <taxon>Sorbeoconcha</taxon>
        <taxon>Cerithioidea</taxon>
        <taxon>Batillariidae</taxon>
        <taxon>Batillaria</taxon>
    </lineage>
</organism>